<dbReference type="RefSeq" id="WP_209241150.1">
    <property type="nucleotide sequence ID" value="NZ_JADKMA010000107.1"/>
</dbReference>
<evidence type="ECO:0000256" key="1">
    <source>
        <dbReference type="SAM" id="MobiDB-lite"/>
    </source>
</evidence>
<dbReference type="Pfam" id="PF05800">
    <property type="entry name" value="GvpO"/>
    <property type="match status" value="1"/>
</dbReference>
<dbReference type="EMBL" id="JADKMA010000107">
    <property type="protein sequence ID" value="MBO8194044.1"/>
    <property type="molecule type" value="Genomic_DNA"/>
</dbReference>
<comment type="caution">
    <text evidence="2">The sequence shown here is derived from an EMBL/GenBank/DDBJ whole genome shotgun (WGS) entry which is preliminary data.</text>
</comment>
<evidence type="ECO:0000313" key="2">
    <source>
        <dbReference type="EMBL" id="MBO8194044.1"/>
    </source>
</evidence>
<protein>
    <submittedName>
        <fullName evidence="2">Gas vesicle protein</fullName>
    </submittedName>
</protein>
<accession>A0ABS3XF89</accession>
<sequence length="109" mass="12356">MPEQRERHTRTATKSAAASKRSATRTKGPEEAARRACRGLTRLIGHRAEGVSAVRRAEEGWRVHVDVLEVPRIPDTTSLLATYEVELDGKGELTQYRRIRRYRRGASDD</sequence>
<dbReference type="PIRSF" id="PIRSF028743">
    <property type="entry name" value="GvpO_protein"/>
    <property type="match status" value="1"/>
</dbReference>
<feature type="region of interest" description="Disordered" evidence="1">
    <location>
        <begin position="1"/>
        <end position="33"/>
    </location>
</feature>
<feature type="compositionally biased region" description="Low complexity" evidence="1">
    <location>
        <begin position="12"/>
        <end position="21"/>
    </location>
</feature>
<keyword evidence="3" id="KW-1185">Reference proteome</keyword>
<reference evidence="2 3" key="1">
    <citation type="submission" date="2020-11" db="EMBL/GenBank/DDBJ databases">
        <title>Streptomyces spirodelae sp. nov., isolated from duckweed.</title>
        <authorList>
            <person name="Saimee Y."/>
            <person name="Duangmal K."/>
        </authorList>
    </citation>
    <scope>NUCLEOTIDE SEQUENCE [LARGE SCALE GENOMIC DNA]</scope>
    <source>
        <strain evidence="2 3">S16-07</strain>
    </source>
</reference>
<gene>
    <name evidence="2" type="ORF">ITI46_20595</name>
</gene>
<name>A0ABS3XF89_9ACTN</name>
<proteinExistence type="predicted"/>
<dbReference type="InterPro" id="IPR008634">
    <property type="entry name" value="Gas-vesicle_GvpO"/>
</dbReference>
<evidence type="ECO:0000313" key="3">
    <source>
        <dbReference type="Proteomes" id="UP001519064"/>
    </source>
</evidence>
<dbReference type="Proteomes" id="UP001519064">
    <property type="component" value="Unassembled WGS sequence"/>
</dbReference>
<organism evidence="2 3">
    <name type="scientific">Streptomyces oryzae</name>
    <dbReference type="NCBI Taxonomy" id="1434886"/>
    <lineage>
        <taxon>Bacteria</taxon>
        <taxon>Bacillati</taxon>
        <taxon>Actinomycetota</taxon>
        <taxon>Actinomycetes</taxon>
        <taxon>Kitasatosporales</taxon>
        <taxon>Streptomycetaceae</taxon>
        <taxon>Streptomyces</taxon>
    </lineage>
</organism>